<dbReference type="OMA" id="KDGTHTF"/>
<feature type="compositionally biased region" description="Acidic residues" evidence="1">
    <location>
        <begin position="1"/>
        <end position="11"/>
    </location>
</feature>
<dbReference type="EMBL" id="CM000760">
    <property type="protein sequence ID" value="OQU90747.1"/>
    <property type="molecule type" value="Genomic_DNA"/>
</dbReference>
<dbReference type="PANTHER" id="PTHR31672">
    <property type="entry name" value="BNACNNG10540D PROTEIN"/>
    <property type="match status" value="1"/>
</dbReference>
<evidence type="ECO:0000313" key="3">
    <source>
        <dbReference type="Proteomes" id="UP000000768"/>
    </source>
</evidence>
<feature type="non-terminal residue" evidence="2">
    <location>
        <position position="524"/>
    </location>
</feature>
<dbReference type="InParanoid" id="A0A1Z5S475"/>
<reference evidence="3" key="2">
    <citation type="journal article" date="2018" name="Plant J.">
        <title>The Sorghum bicolor reference genome: improved assembly, gene annotations, a transcriptome atlas, and signatures of genome organization.</title>
        <authorList>
            <person name="McCormick R.F."/>
            <person name="Truong S.K."/>
            <person name="Sreedasyam A."/>
            <person name="Jenkins J."/>
            <person name="Shu S."/>
            <person name="Sims D."/>
            <person name="Kennedy M."/>
            <person name="Amirebrahimi M."/>
            <person name="Weers B.D."/>
            <person name="McKinley B."/>
            <person name="Mattison A."/>
            <person name="Morishige D.T."/>
            <person name="Grimwood J."/>
            <person name="Schmutz J."/>
            <person name="Mullet J.E."/>
        </authorList>
    </citation>
    <scope>NUCLEOTIDE SEQUENCE [LARGE SCALE GENOMIC DNA]</scope>
    <source>
        <strain evidence="3">cv. BTx623</strain>
    </source>
</reference>
<accession>A0A1Z5S475</accession>
<proteinExistence type="predicted"/>
<name>A0A1Z5S475_SORBI</name>
<gene>
    <name evidence="2" type="ORF">SORBI_3001G037700</name>
</gene>
<sequence>MAEAASGDEIEAAPPPINPVTYTRRKRNRTGGASGSPAAAASGGAGMCDDVLRGIFARVPARTAVASMVLSKHHQTLLRCPEFRALHCRLAPPLPDPHVAYIATAKVKRRRSRDGRKRPVSGYHGFHVAGAGLSGCAPMRALAGPTCPRMQYVSTCRGVVLLVRKARPATCVLWNPAIADEEEEVRVPVSDDDNDCAVLGLGPLGCGRRSKTYKLLLSRQRKLTTSSTKTDPKELLVYALSGGGGGGGERPRLRTLLSEGLDGEISGESLYLDGTIYLLHVDKAVILAFDVDDETVTAIDLPGERDEHGCKIMSKTLLLISGRPCVETQDSDGGRALWLLTVEHQWERKCIIDDKASICLDDNRLDPYSITGVWDCSGVLSMYLHNNEYGDKDDKLCMYCTATKKMIEVNLPHKLAPPEEREYAMCWGYKPTLVSPGSIVVGDDAIISQDEEERRARTADIMAALMPLNERDRRKGHKATLHAVCFMEFLVRIMQKLPENMNEVAEMPLLKPKDSGKELYYSDS</sequence>
<protein>
    <submittedName>
        <fullName evidence="2">Uncharacterized protein</fullName>
    </submittedName>
</protein>
<dbReference type="FunCoup" id="A0A1Z5S475">
    <property type="interactions" value="12"/>
</dbReference>
<dbReference type="Proteomes" id="UP000000768">
    <property type="component" value="Chromosome 1"/>
</dbReference>
<dbReference type="Gramene" id="OQU90747">
    <property type="protein sequence ID" value="OQU90747"/>
    <property type="gene ID" value="SORBI_3001G037700"/>
</dbReference>
<feature type="region of interest" description="Disordered" evidence="1">
    <location>
        <begin position="1"/>
        <end position="44"/>
    </location>
</feature>
<dbReference type="eggNOG" id="ENOG502R6I6">
    <property type="taxonomic scope" value="Eukaryota"/>
</dbReference>
<evidence type="ECO:0000313" key="2">
    <source>
        <dbReference type="EMBL" id="OQU90747.1"/>
    </source>
</evidence>
<reference evidence="2 3" key="1">
    <citation type="journal article" date="2009" name="Nature">
        <title>The Sorghum bicolor genome and the diversification of grasses.</title>
        <authorList>
            <person name="Paterson A.H."/>
            <person name="Bowers J.E."/>
            <person name="Bruggmann R."/>
            <person name="Dubchak I."/>
            <person name="Grimwood J."/>
            <person name="Gundlach H."/>
            <person name="Haberer G."/>
            <person name="Hellsten U."/>
            <person name="Mitros T."/>
            <person name="Poliakov A."/>
            <person name="Schmutz J."/>
            <person name="Spannagl M."/>
            <person name="Tang H."/>
            <person name="Wang X."/>
            <person name="Wicker T."/>
            <person name="Bharti A.K."/>
            <person name="Chapman J."/>
            <person name="Feltus F.A."/>
            <person name="Gowik U."/>
            <person name="Grigoriev I.V."/>
            <person name="Lyons E."/>
            <person name="Maher C.A."/>
            <person name="Martis M."/>
            <person name="Narechania A."/>
            <person name="Otillar R.P."/>
            <person name="Penning B.W."/>
            <person name="Salamov A.A."/>
            <person name="Wang Y."/>
            <person name="Zhang L."/>
            <person name="Carpita N.C."/>
            <person name="Freeling M."/>
            <person name="Gingle A.R."/>
            <person name="Hash C.T."/>
            <person name="Keller B."/>
            <person name="Klein P."/>
            <person name="Kresovich S."/>
            <person name="McCann M.C."/>
            <person name="Ming R."/>
            <person name="Peterson D.G."/>
            <person name="Mehboob-ur-Rahman"/>
            <person name="Ware D."/>
            <person name="Westhoff P."/>
            <person name="Mayer K.F."/>
            <person name="Messing J."/>
            <person name="Rokhsar D.S."/>
        </authorList>
    </citation>
    <scope>NUCLEOTIDE SEQUENCE [LARGE SCALE GENOMIC DNA]</scope>
    <source>
        <strain evidence="3">cv. BTx623</strain>
    </source>
</reference>
<dbReference type="AlphaFoldDB" id="A0A1Z5S475"/>
<evidence type="ECO:0000256" key="1">
    <source>
        <dbReference type="SAM" id="MobiDB-lite"/>
    </source>
</evidence>
<organism evidence="2 3">
    <name type="scientific">Sorghum bicolor</name>
    <name type="common">Sorghum</name>
    <name type="synonym">Sorghum vulgare</name>
    <dbReference type="NCBI Taxonomy" id="4558"/>
    <lineage>
        <taxon>Eukaryota</taxon>
        <taxon>Viridiplantae</taxon>
        <taxon>Streptophyta</taxon>
        <taxon>Embryophyta</taxon>
        <taxon>Tracheophyta</taxon>
        <taxon>Spermatophyta</taxon>
        <taxon>Magnoliopsida</taxon>
        <taxon>Liliopsida</taxon>
        <taxon>Poales</taxon>
        <taxon>Poaceae</taxon>
        <taxon>PACMAD clade</taxon>
        <taxon>Panicoideae</taxon>
        <taxon>Andropogonodae</taxon>
        <taxon>Andropogoneae</taxon>
        <taxon>Sorghinae</taxon>
        <taxon>Sorghum</taxon>
    </lineage>
</organism>
<keyword evidence="3" id="KW-1185">Reference proteome</keyword>
<dbReference type="InterPro" id="IPR050796">
    <property type="entry name" value="SCF_F-box_component"/>
</dbReference>
<dbReference type="PANTHER" id="PTHR31672:SF13">
    <property type="entry name" value="F-BOX PROTEIN CPR30-LIKE"/>
    <property type="match status" value="1"/>
</dbReference>